<dbReference type="RefSeq" id="XP_018286386.1">
    <property type="nucleotide sequence ID" value="XM_018432494.1"/>
</dbReference>
<proteinExistence type="predicted"/>
<gene>
    <name evidence="1" type="ORF">PHYBLDRAFT_150526</name>
</gene>
<organism evidence="1 2">
    <name type="scientific">Phycomyces blakesleeanus (strain ATCC 8743b / DSM 1359 / FGSC 10004 / NBRC 33097 / NRRL 1555)</name>
    <dbReference type="NCBI Taxonomy" id="763407"/>
    <lineage>
        <taxon>Eukaryota</taxon>
        <taxon>Fungi</taxon>
        <taxon>Fungi incertae sedis</taxon>
        <taxon>Mucoromycota</taxon>
        <taxon>Mucoromycotina</taxon>
        <taxon>Mucoromycetes</taxon>
        <taxon>Mucorales</taxon>
        <taxon>Phycomycetaceae</taxon>
        <taxon>Phycomyces</taxon>
    </lineage>
</organism>
<accession>A0A167KL78</accession>
<keyword evidence="2" id="KW-1185">Reference proteome</keyword>
<dbReference type="GeneID" id="28993400"/>
<name>A0A167KL78_PHYB8</name>
<dbReference type="Proteomes" id="UP000077315">
    <property type="component" value="Unassembled WGS sequence"/>
</dbReference>
<evidence type="ECO:0000313" key="1">
    <source>
        <dbReference type="EMBL" id="OAD68346.1"/>
    </source>
</evidence>
<evidence type="ECO:0000313" key="2">
    <source>
        <dbReference type="Proteomes" id="UP000077315"/>
    </source>
</evidence>
<sequence>MFCQSIEHNFSKATSKIKQLKRRRQPQHTFQHDNGPAVAAATICDHLATVYSGHILPATRPSASTTTCNSVPFASDDSPFNSPIVKEFMQFMPNCMAPGPDHIRAEMLKPIKSLILPVLALFFTVC</sequence>
<reference evidence="2" key="1">
    <citation type="submission" date="2015-06" db="EMBL/GenBank/DDBJ databases">
        <title>Expansion of signal transduction pathways in fungi by whole-genome duplication.</title>
        <authorList>
            <consortium name="DOE Joint Genome Institute"/>
            <person name="Corrochano L.M."/>
            <person name="Kuo A."/>
            <person name="Marcet-Houben M."/>
            <person name="Polaino S."/>
            <person name="Salamov A."/>
            <person name="Villalobos J.M."/>
            <person name="Alvarez M.I."/>
            <person name="Avalos J."/>
            <person name="Benito E.P."/>
            <person name="Benoit I."/>
            <person name="Burger G."/>
            <person name="Camino L.P."/>
            <person name="Canovas D."/>
            <person name="Cerda-Olmedo E."/>
            <person name="Cheng J.-F."/>
            <person name="Dominguez A."/>
            <person name="Elias M."/>
            <person name="Eslava A.P."/>
            <person name="Glaser F."/>
            <person name="Grimwood J."/>
            <person name="Gutierrez G."/>
            <person name="Heitman J."/>
            <person name="Henrissat B."/>
            <person name="Iturriaga E.A."/>
            <person name="Lang B.F."/>
            <person name="Lavin J.L."/>
            <person name="Lee S."/>
            <person name="Li W."/>
            <person name="Lindquist E."/>
            <person name="Lopez-Garcia S."/>
            <person name="Luque E.M."/>
            <person name="Marcos A.T."/>
            <person name="Martin J."/>
            <person name="McCluskey K."/>
            <person name="Medina H.R."/>
            <person name="Miralles-Duran A."/>
            <person name="Miyazaki A."/>
            <person name="Munoz-Torres E."/>
            <person name="Oguiza J.A."/>
            <person name="Ohm R."/>
            <person name="Olmedo M."/>
            <person name="Orejas M."/>
            <person name="Ortiz-Castellanos L."/>
            <person name="Pisabarro A.G."/>
            <person name="Rodriguez-Romero J."/>
            <person name="Ruiz-Herrera J."/>
            <person name="Ruiz-Vazquez R."/>
            <person name="Sanz C."/>
            <person name="Schackwitz W."/>
            <person name="Schmutz J."/>
            <person name="Shahriari M."/>
            <person name="Shelest E."/>
            <person name="Silva-Franco F."/>
            <person name="Soanes D."/>
            <person name="Syed K."/>
            <person name="Tagua V.G."/>
            <person name="Talbot N.J."/>
            <person name="Thon M."/>
            <person name="De vries R.P."/>
            <person name="Wiebenga A."/>
            <person name="Yadav J.S."/>
            <person name="Braun E.L."/>
            <person name="Baker S."/>
            <person name="Garre V."/>
            <person name="Horwitz B."/>
            <person name="Torres-Martinez S."/>
            <person name="Idnurm A."/>
            <person name="Herrera-Estrella A."/>
            <person name="Gabaldon T."/>
            <person name="Grigoriev I.V."/>
        </authorList>
    </citation>
    <scope>NUCLEOTIDE SEQUENCE [LARGE SCALE GENOMIC DNA]</scope>
    <source>
        <strain evidence="2">NRRL 1555(-)</strain>
    </source>
</reference>
<dbReference type="VEuPathDB" id="FungiDB:PHYBLDRAFT_150526"/>
<dbReference type="STRING" id="763407.A0A167KL78"/>
<dbReference type="InParanoid" id="A0A167KL78"/>
<dbReference type="AlphaFoldDB" id="A0A167KL78"/>
<dbReference type="OrthoDB" id="2260598at2759"/>
<dbReference type="EMBL" id="KV440995">
    <property type="protein sequence ID" value="OAD68346.1"/>
    <property type="molecule type" value="Genomic_DNA"/>
</dbReference>
<protein>
    <submittedName>
        <fullName evidence="1">Uncharacterized protein</fullName>
    </submittedName>
</protein>